<proteinExistence type="predicted"/>
<accession>A0A0M9G4D2</accession>
<gene>
    <name evidence="1" type="ORF">ABB37_03189</name>
</gene>
<reference evidence="1 2" key="1">
    <citation type="submission" date="2015-07" db="EMBL/GenBank/DDBJ databases">
        <title>High-quality genome of monoxenous trypanosomatid Leptomonas pyrrhocoris.</title>
        <authorList>
            <person name="Flegontov P."/>
            <person name="Butenko A."/>
            <person name="Firsov S."/>
            <person name="Vlcek C."/>
            <person name="Logacheva M.D."/>
            <person name="Field M."/>
            <person name="Filatov D."/>
            <person name="Flegontova O."/>
            <person name="Gerasimov E."/>
            <person name="Jackson A.P."/>
            <person name="Kelly S."/>
            <person name="Opperdoes F."/>
            <person name="O'Reilly A."/>
            <person name="Votypka J."/>
            <person name="Yurchenko V."/>
            <person name="Lukes J."/>
        </authorList>
    </citation>
    <scope>NUCLEOTIDE SEQUENCE [LARGE SCALE GENOMIC DNA]</scope>
    <source>
        <strain evidence="1">H10</strain>
    </source>
</reference>
<dbReference type="VEuPathDB" id="TriTrypDB:LpyrH10_05_0490"/>
<dbReference type="RefSeq" id="XP_015660452.1">
    <property type="nucleotide sequence ID" value="XM_015800445.1"/>
</dbReference>
<comment type="caution">
    <text evidence="1">The sequence shown here is derived from an EMBL/GenBank/DDBJ whole genome shotgun (WGS) entry which is preliminary data.</text>
</comment>
<name>A0A0M9G4D2_LEPPY</name>
<protein>
    <submittedName>
        <fullName evidence="1">Uncharacterized protein</fullName>
    </submittedName>
</protein>
<dbReference type="Proteomes" id="UP000037923">
    <property type="component" value="Unassembled WGS sequence"/>
</dbReference>
<evidence type="ECO:0000313" key="1">
    <source>
        <dbReference type="EMBL" id="KPA82013.1"/>
    </source>
</evidence>
<keyword evidence="2" id="KW-1185">Reference proteome</keyword>
<sequence>MMPATSAWCQGPVPTKWGSQESAACPRVQLRAYWLGGQVWVVHMRKRLAAGHMFDTAHKNAYLRVTQTLRWTAEVIFLLRRGDVERNPDSPQGLCSLTEGTISWGVIVISFVLGRK</sequence>
<dbReference type="AlphaFoldDB" id="A0A0M9G4D2"/>
<organism evidence="1 2">
    <name type="scientific">Leptomonas pyrrhocoris</name>
    <name type="common">Firebug parasite</name>
    <dbReference type="NCBI Taxonomy" id="157538"/>
    <lineage>
        <taxon>Eukaryota</taxon>
        <taxon>Discoba</taxon>
        <taxon>Euglenozoa</taxon>
        <taxon>Kinetoplastea</taxon>
        <taxon>Metakinetoplastina</taxon>
        <taxon>Trypanosomatida</taxon>
        <taxon>Trypanosomatidae</taxon>
        <taxon>Leishmaniinae</taxon>
        <taxon>Leptomonas</taxon>
    </lineage>
</organism>
<dbReference type="EMBL" id="LGTL01000005">
    <property type="protein sequence ID" value="KPA82013.1"/>
    <property type="molecule type" value="Genomic_DNA"/>
</dbReference>
<dbReference type="GeneID" id="26903480"/>
<evidence type="ECO:0000313" key="2">
    <source>
        <dbReference type="Proteomes" id="UP000037923"/>
    </source>
</evidence>